<evidence type="ECO:0000256" key="1">
    <source>
        <dbReference type="ARBA" id="ARBA00006987"/>
    </source>
</evidence>
<dbReference type="CDD" id="cd13578">
    <property type="entry name" value="PBP2_Bug27"/>
    <property type="match status" value="1"/>
</dbReference>
<evidence type="ECO:0000313" key="4">
    <source>
        <dbReference type="Proteomes" id="UP000318141"/>
    </source>
</evidence>
<dbReference type="EMBL" id="VLJN01000001">
    <property type="protein sequence ID" value="TWG89267.1"/>
    <property type="molecule type" value="Genomic_DNA"/>
</dbReference>
<dbReference type="Gene3D" id="3.40.190.150">
    <property type="entry name" value="Bordetella uptake gene, domain 1"/>
    <property type="match status" value="1"/>
</dbReference>
<dbReference type="Pfam" id="PF03401">
    <property type="entry name" value="TctC"/>
    <property type="match status" value="1"/>
</dbReference>
<dbReference type="AlphaFoldDB" id="A0A562BVJ7"/>
<organism evidence="3 4">
    <name type="scientific">Cupriavidus gilardii J11</name>
    <dbReference type="NCBI Taxonomy" id="936133"/>
    <lineage>
        <taxon>Bacteria</taxon>
        <taxon>Pseudomonadati</taxon>
        <taxon>Pseudomonadota</taxon>
        <taxon>Betaproteobacteria</taxon>
        <taxon>Burkholderiales</taxon>
        <taxon>Burkholderiaceae</taxon>
        <taxon>Cupriavidus</taxon>
    </lineage>
</organism>
<dbReference type="Gene3D" id="3.40.190.10">
    <property type="entry name" value="Periplasmic binding protein-like II"/>
    <property type="match status" value="1"/>
</dbReference>
<accession>A0A562BVJ7</accession>
<dbReference type="OrthoDB" id="8678477at2"/>
<feature type="chain" id="PRO_5021986019" evidence="2">
    <location>
        <begin position="28"/>
        <end position="325"/>
    </location>
</feature>
<comment type="caution">
    <text evidence="3">The sequence shown here is derived from an EMBL/GenBank/DDBJ whole genome shotgun (WGS) entry which is preliminary data.</text>
</comment>
<dbReference type="Proteomes" id="UP000318141">
    <property type="component" value="Unassembled WGS sequence"/>
</dbReference>
<feature type="signal peptide" evidence="2">
    <location>
        <begin position="1"/>
        <end position="27"/>
    </location>
</feature>
<dbReference type="InterPro" id="IPR042100">
    <property type="entry name" value="Bug_dom1"/>
</dbReference>
<protein>
    <submittedName>
        <fullName evidence="3">Tripartite-type tricarboxylate transporter receptor subunit TctC</fullName>
    </submittedName>
</protein>
<dbReference type="PIRSF" id="PIRSF017082">
    <property type="entry name" value="YflP"/>
    <property type="match status" value="1"/>
</dbReference>
<name>A0A562BVJ7_9BURK</name>
<keyword evidence="3" id="KW-0675">Receptor</keyword>
<evidence type="ECO:0000256" key="2">
    <source>
        <dbReference type="SAM" id="SignalP"/>
    </source>
</evidence>
<sequence length="325" mass="34044">MMTSFKKIACVFGASAALAVAATPAVAADWPTKPITLVAPFTPGGTTDIVARAIAAQLQRELGQSVVVDNRPGAGGTIGAAMVARAQPDGYTLLLGNVGHAAASALYKNLPYDFEKDMTHITTVAVVPNVLIVRKSLPVNNVKELIAYLKDHRSEATYGSAGVGTTQHLSAELLKKQASFDAVHVPYKGASPMMTDIIGGRVAFALDSAASAKAQLAGGNIKALAVTTSERTRFLPDVPTLSEAGVPGYQMSTWYTLEAPRGLPAWIRDRIHQAVVASMKDPGMQKTLEGMAAEPGGMAPAALTTFVRAETRRWTNIVAGFSAAD</sequence>
<evidence type="ECO:0000313" key="3">
    <source>
        <dbReference type="EMBL" id="TWG89267.1"/>
    </source>
</evidence>
<dbReference type="PANTHER" id="PTHR42928:SF5">
    <property type="entry name" value="BLR1237 PROTEIN"/>
    <property type="match status" value="1"/>
</dbReference>
<keyword evidence="2" id="KW-0732">Signal</keyword>
<comment type="similarity">
    <text evidence="1">Belongs to the UPF0065 (bug) family.</text>
</comment>
<reference evidence="3 4" key="1">
    <citation type="submission" date="2019-07" db="EMBL/GenBank/DDBJ databases">
        <title>Genome sequencing of lignin-degrading bacterial isolates.</title>
        <authorList>
            <person name="Gladden J."/>
        </authorList>
    </citation>
    <scope>NUCLEOTIDE SEQUENCE [LARGE SCALE GENOMIC DNA]</scope>
    <source>
        <strain evidence="3 4">J11</strain>
    </source>
</reference>
<gene>
    <name evidence="3" type="ORF">L602_000100001570</name>
</gene>
<proteinExistence type="inferred from homology"/>
<dbReference type="PANTHER" id="PTHR42928">
    <property type="entry name" value="TRICARBOXYLATE-BINDING PROTEIN"/>
    <property type="match status" value="1"/>
</dbReference>
<keyword evidence="4" id="KW-1185">Reference proteome</keyword>
<dbReference type="InterPro" id="IPR005064">
    <property type="entry name" value="BUG"/>
</dbReference>
<dbReference type="SUPFAM" id="SSF53850">
    <property type="entry name" value="Periplasmic binding protein-like II"/>
    <property type="match status" value="1"/>
</dbReference>